<keyword evidence="1" id="KW-0472">Membrane</keyword>
<evidence type="ECO:0000256" key="1">
    <source>
        <dbReference type="SAM" id="Phobius"/>
    </source>
</evidence>
<dbReference type="RefSeq" id="XP_014183393.1">
    <property type="nucleotide sequence ID" value="XM_014327918.1"/>
</dbReference>
<feature type="transmembrane region" description="Helical" evidence="1">
    <location>
        <begin position="44"/>
        <end position="68"/>
    </location>
</feature>
<feature type="transmembrane region" description="Helical" evidence="1">
    <location>
        <begin position="12"/>
        <end position="32"/>
    </location>
</feature>
<protein>
    <recommendedName>
        <fullName evidence="4">MARVEL domain-containing protein</fullName>
    </recommendedName>
</protein>
<dbReference type="Proteomes" id="UP000002748">
    <property type="component" value="Unassembled WGS sequence"/>
</dbReference>
<evidence type="ECO:0000313" key="2">
    <source>
        <dbReference type="EMBL" id="EJT52208.1"/>
    </source>
</evidence>
<evidence type="ECO:0000313" key="3">
    <source>
        <dbReference type="Proteomes" id="UP000002748"/>
    </source>
</evidence>
<dbReference type="OrthoDB" id="2568061at2759"/>
<dbReference type="KEGG" id="tasa:A1Q1_06314"/>
<keyword evidence="1" id="KW-1133">Transmembrane helix</keyword>
<feature type="transmembrane region" description="Helical" evidence="1">
    <location>
        <begin position="132"/>
        <end position="151"/>
    </location>
</feature>
<comment type="caution">
    <text evidence="2">The sequence shown here is derived from an EMBL/GenBank/DDBJ whole genome shotgun (WGS) entry which is preliminary data.</text>
</comment>
<reference evidence="2 3" key="1">
    <citation type="journal article" date="2012" name="Eukaryot. Cell">
        <title>Draft genome sequence of CBS 2479, the standard type strain of Trichosporon asahii.</title>
        <authorList>
            <person name="Yang R.Y."/>
            <person name="Li H.T."/>
            <person name="Zhu H."/>
            <person name="Zhou G.P."/>
            <person name="Wang M."/>
            <person name="Wang L."/>
        </authorList>
    </citation>
    <scope>NUCLEOTIDE SEQUENCE [LARGE SCALE GENOMIC DNA]</scope>
    <source>
        <strain evidence="3">ATCC 90039 / CBS 2479 / JCM 2466 / KCTC 7840 / NCYC 2677 / UAMH 7654</strain>
    </source>
</reference>
<dbReference type="GeneID" id="25989826"/>
<dbReference type="HOGENOM" id="CLU_1547512_0_0_1"/>
<proteinExistence type="predicted"/>
<organism evidence="2 3">
    <name type="scientific">Trichosporon asahii var. asahii (strain ATCC 90039 / CBS 2479 / JCM 2466 / KCTC 7840 / NBRC 103889/ NCYC 2677 / UAMH 7654)</name>
    <name type="common">Yeast</name>
    <dbReference type="NCBI Taxonomy" id="1186058"/>
    <lineage>
        <taxon>Eukaryota</taxon>
        <taxon>Fungi</taxon>
        <taxon>Dikarya</taxon>
        <taxon>Basidiomycota</taxon>
        <taxon>Agaricomycotina</taxon>
        <taxon>Tremellomycetes</taxon>
        <taxon>Trichosporonales</taxon>
        <taxon>Trichosporonaceae</taxon>
        <taxon>Trichosporon</taxon>
    </lineage>
</organism>
<gene>
    <name evidence="2" type="ORF">A1Q1_06314</name>
</gene>
<dbReference type="AlphaFoldDB" id="J5REH6"/>
<keyword evidence="1" id="KW-0812">Transmembrane</keyword>
<dbReference type="VEuPathDB" id="FungiDB:A1Q1_06314"/>
<evidence type="ECO:0008006" key="4">
    <source>
        <dbReference type="Google" id="ProtNLM"/>
    </source>
</evidence>
<feature type="transmembrane region" description="Helical" evidence="1">
    <location>
        <begin position="80"/>
        <end position="100"/>
    </location>
</feature>
<name>J5REH6_TRIAS</name>
<dbReference type="EMBL" id="ALBS01000032">
    <property type="protein sequence ID" value="EJT52208.1"/>
    <property type="molecule type" value="Genomic_DNA"/>
</dbReference>
<sequence length="183" mass="20051">MLTCRPGFIKSVTNGMLLILAYVNFILNVILIHRSKQLYGLSHYPAAGVAQMVLGICQMLWMLAYLCWGKRKFFSTTNMMAVNGIWTAYGLGSAIALTYLGHKHGNGYCPPTPGSGAGGDCAGILRGSEGMAWSLFGWDLVWFGVIAWVVGKYNNGNYKTPLGLVPIKRRAYDEEKEDAPPAH</sequence>
<accession>J5REH6</accession>